<sequence>MASSKLKYNEIEVEGIDPSTYVECSTYIKEKIIPETLRSAGWNNASETSVGAIISYSKNSNIKQCVDQLAAITADTFVLVAYGVHVQKALSIIEIFKTTENGKALHQFNKLDSFIEIKAGRNELLDRKVNLPILITLFTKQEVKSLNKFTKQS</sequence>
<dbReference type="PaxDb" id="284590-Q6CW86"/>
<dbReference type="OMA" id="KVETHNE"/>
<proteinExistence type="predicted"/>
<dbReference type="GO" id="GO:0003676">
    <property type="term" value="F:nucleic acid binding"/>
    <property type="evidence" value="ECO:0007669"/>
    <property type="project" value="InterPro"/>
</dbReference>
<dbReference type="KEGG" id="kla:KLLA0_B05973g"/>
<evidence type="ECO:0000259" key="1">
    <source>
        <dbReference type="Pfam" id="PF01918"/>
    </source>
</evidence>
<dbReference type="eggNOG" id="ENOG502S7W4">
    <property type="taxonomic scope" value="Eukaryota"/>
</dbReference>
<gene>
    <name evidence="2" type="ORF">KLLA0_B05973g</name>
</gene>
<protein>
    <submittedName>
        <fullName evidence="2">KLLA0B05973p</fullName>
    </submittedName>
</protein>
<dbReference type="Pfam" id="PF01918">
    <property type="entry name" value="Alba"/>
    <property type="match status" value="1"/>
</dbReference>
<evidence type="ECO:0000313" key="2">
    <source>
        <dbReference type="EMBL" id="CAH02196.1"/>
    </source>
</evidence>
<dbReference type="HOGENOM" id="CLU_115485_0_0_1"/>
<evidence type="ECO:0000313" key="3">
    <source>
        <dbReference type="Proteomes" id="UP000000598"/>
    </source>
</evidence>
<dbReference type="STRING" id="284590.Q6CW86"/>
<dbReference type="InterPro" id="IPR002775">
    <property type="entry name" value="DNA/RNA-bd_Alba-like"/>
</dbReference>
<name>Q6CW86_KLULA</name>
<feature type="domain" description="DNA/RNA-binding protein Alba-like" evidence="1">
    <location>
        <begin position="53"/>
        <end position="114"/>
    </location>
</feature>
<dbReference type="InParanoid" id="Q6CW86"/>
<dbReference type="AlphaFoldDB" id="Q6CW86"/>
<dbReference type="EMBL" id="CR382122">
    <property type="protein sequence ID" value="CAH02196.1"/>
    <property type="molecule type" value="Genomic_DNA"/>
</dbReference>
<reference evidence="2 3" key="1">
    <citation type="journal article" date="2004" name="Nature">
        <title>Genome evolution in yeasts.</title>
        <authorList>
            <consortium name="Genolevures"/>
            <person name="Dujon B."/>
            <person name="Sherman D."/>
            <person name="Fischer G."/>
            <person name="Durrens P."/>
            <person name="Casaregola S."/>
            <person name="Lafontaine I."/>
            <person name="de Montigny J."/>
            <person name="Marck C."/>
            <person name="Neuveglise C."/>
            <person name="Talla E."/>
            <person name="Goffard N."/>
            <person name="Frangeul L."/>
            <person name="Aigle M."/>
            <person name="Anthouard V."/>
            <person name="Babour A."/>
            <person name="Barbe V."/>
            <person name="Barnay S."/>
            <person name="Blanchin S."/>
            <person name="Beckerich J.M."/>
            <person name="Beyne E."/>
            <person name="Bleykasten C."/>
            <person name="Boisrame A."/>
            <person name="Boyer J."/>
            <person name="Cattolico L."/>
            <person name="Confanioleri F."/>
            <person name="de Daruvar A."/>
            <person name="Despons L."/>
            <person name="Fabre E."/>
            <person name="Fairhead C."/>
            <person name="Ferry-Dumazet H."/>
            <person name="Groppi A."/>
            <person name="Hantraye F."/>
            <person name="Hennequin C."/>
            <person name="Jauniaux N."/>
            <person name="Joyet P."/>
            <person name="Kachouri R."/>
            <person name="Kerrest A."/>
            <person name="Koszul R."/>
            <person name="Lemaire M."/>
            <person name="Lesur I."/>
            <person name="Ma L."/>
            <person name="Muller H."/>
            <person name="Nicaud J.M."/>
            <person name="Nikolski M."/>
            <person name="Oztas S."/>
            <person name="Ozier-Kalogeropoulos O."/>
            <person name="Pellenz S."/>
            <person name="Potier S."/>
            <person name="Richard G.F."/>
            <person name="Straub M.L."/>
            <person name="Suleau A."/>
            <person name="Swennene D."/>
            <person name="Tekaia F."/>
            <person name="Wesolowski-Louvel M."/>
            <person name="Westhof E."/>
            <person name="Wirth B."/>
            <person name="Zeniou-Meyer M."/>
            <person name="Zivanovic I."/>
            <person name="Bolotin-Fukuhara M."/>
            <person name="Thierry A."/>
            <person name="Bouchier C."/>
            <person name="Caudron B."/>
            <person name="Scarpelli C."/>
            <person name="Gaillardin C."/>
            <person name="Weissenbach J."/>
            <person name="Wincker P."/>
            <person name="Souciet J.L."/>
        </authorList>
    </citation>
    <scope>NUCLEOTIDE SEQUENCE [LARGE SCALE GENOMIC DNA]</scope>
    <source>
        <strain evidence="3">ATCC 8585 / CBS 2359 / DSM 70799 / NBRC 1267 / NRRL Y-1140 / WM37</strain>
    </source>
</reference>
<dbReference type="FunCoup" id="Q6CW86">
    <property type="interactions" value="107"/>
</dbReference>
<keyword evidence="3" id="KW-1185">Reference proteome</keyword>
<organism evidence="2 3">
    <name type="scientific">Kluyveromyces lactis (strain ATCC 8585 / CBS 2359 / DSM 70799 / NBRC 1267 / NRRL Y-1140 / WM37)</name>
    <name type="common">Yeast</name>
    <name type="synonym">Candida sphaerica</name>
    <dbReference type="NCBI Taxonomy" id="284590"/>
    <lineage>
        <taxon>Eukaryota</taxon>
        <taxon>Fungi</taxon>
        <taxon>Dikarya</taxon>
        <taxon>Ascomycota</taxon>
        <taxon>Saccharomycotina</taxon>
        <taxon>Saccharomycetes</taxon>
        <taxon>Saccharomycetales</taxon>
        <taxon>Saccharomycetaceae</taxon>
        <taxon>Kluyveromyces</taxon>
    </lineage>
</organism>
<dbReference type="Proteomes" id="UP000000598">
    <property type="component" value="Chromosome B"/>
</dbReference>
<accession>Q6CW86</accession>